<dbReference type="InterPro" id="IPR027882">
    <property type="entry name" value="SOGA1/2-like_CC"/>
</dbReference>
<proteinExistence type="predicted"/>
<evidence type="ECO:0000259" key="4">
    <source>
        <dbReference type="Pfam" id="PF14818"/>
    </source>
</evidence>
<evidence type="ECO:0000256" key="2">
    <source>
        <dbReference type="SAM" id="Coils"/>
    </source>
</evidence>
<evidence type="ECO:0000256" key="3">
    <source>
        <dbReference type="SAM" id="MobiDB-lite"/>
    </source>
</evidence>
<protein>
    <submittedName>
        <fullName evidence="5">Si:ch211-151o1.4</fullName>
    </submittedName>
</protein>
<dbReference type="Proteomes" id="UP000694427">
    <property type="component" value="Unplaced"/>
</dbReference>
<sequence length="1031" mass="116402">MWNAFGNGSSGYVSKAQGWEFVPCSRLERPGKKLQSPASVRSFPSHLLELPPGPSAAPASDATGAQTPNQQPHTRIKKKLEELKKRFDQEKEEWRMEKEMLLRQVADIQVQTEACDLRAFDLTKQQCAMKCRHLFCYSALYLQGGENRRMLLDLKCVLEEVQSGVKREESKRGELQLQYTKHRCAWKLERSELKRRVSQLEARACSLVVETVRSPDRGDTLKRERAEQKKLLADTHSAAMDLRCRLENSEKGWVKEKSELLERFEAERKEWENQLMDMQQRIEELYNEVMVHRTGSSLRPVTDGQNALKLSSCSASTLSSVVTFPSDTQSNEYSESLTQRSNASIDSQQNHLSHNTSESSDQCNSGQSELLNQQGAAEQQAIDTAELEEILESCLEKKMGNKSSFTGQDDLFNPFKRFQSMEINCGSDKKKNNTALNAALKEIARVSEELCSYQDETRKWPDIKRSRSDSAFFPREVELVEKVKDNLEMEDTVLYLKNLSEDLKSLDEQYWTNWEGCNMESQQSEAKPQYNIRQQAPPIPARSTSWYLSSPSASETESTCTEQGCHWPGTHPDKKYTSPAIVRKFEAMLQENEGKILTDSGNVACTVSVDSKCNISCCQSRWSCEGSRFGSNKSSRYVPVKQCLSNVDIAAASSVRSLNQIDEQNSFKGASHPMSMPTDSVASLDFISPYPSTTATPRNERLEKKTAEFNRALFQAGMGVRCDEDISMTVSTNSSDSLPEVTSKDTLIDSPSRHVEDNPKGFLLDLVAQCPKEEGRRKETKDLVTNSSSLQQELSLKQDSEGKPLQTASTSADQLVPRVGEKRFELGVSPPLLQTQMERSSKVLNVGTDQQQADKRPKHAKKDTRSRILDENPWKPSTLAAYPRPMESRSNYGAVERILKNYEDLERSQEQQQPQPGPGKKEDLVDLLEMLDMQHEPRSSQRLTHRLHHQAIAHKETHVTVQQCKESSVAIKKSFSRPACPAKRRLPSRWASRSSVSSASTPSPPPTTTPPTVFTQRQTLTYSTFHTETVI</sequence>
<feature type="region of interest" description="Disordered" evidence="3">
    <location>
        <begin position="30"/>
        <end position="77"/>
    </location>
</feature>
<feature type="region of interest" description="Disordered" evidence="3">
    <location>
        <begin position="325"/>
        <end position="379"/>
    </location>
</feature>
<evidence type="ECO:0000313" key="6">
    <source>
        <dbReference type="Proteomes" id="UP000694427"/>
    </source>
</evidence>
<dbReference type="AlphaFoldDB" id="A0A8C1LFW6"/>
<gene>
    <name evidence="5" type="primary">LOC109098402</name>
</gene>
<feature type="compositionally biased region" description="Low complexity" evidence="3">
    <location>
        <begin position="56"/>
        <end position="65"/>
    </location>
</feature>
<feature type="region of interest" description="Disordered" evidence="3">
    <location>
        <begin position="836"/>
        <end position="867"/>
    </location>
</feature>
<dbReference type="PANTHER" id="PTHR15705">
    <property type="entry name" value="MCG7194, ISOFORM CRA_A"/>
    <property type="match status" value="1"/>
</dbReference>
<keyword evidence="6" id="KW-1185">Reference proteome</keyword>
<reference evidence="5" key="2">
    <citation type="submission" date="2025-09" db="UniProtKB">
        <authorList>
            <consortium name="Ensembl"/>
        </authorList>
    </citation>
    <scope>IDENTIFICATION</scope>
</reference>
<dbReference type="Ensembl" id="ENSCCRT00010066132.1">
    <property type="protein sequence ID" value="ENSCCRP00010060304.1"/>
    <property type="gene ID" value="ENSCCRG00010025574.1"/>
</dbReference>
<evidence type="ECO:0000313" key="5">
    <source>
        <dbReference type="Ensembl" id="ENSCCRP00010060304.1"/>
    </source>
</evidence>
<feature type="domain" description="SOGA 1/2-like coiled-coil" evidence="4">
    <location>
        <begin position="240"/>
        <end position="293"/>
    </location>
</feature>
<feature type="region of interest" description="Disordered" evidence="3">
    <location>
        <begin position="773"/>
        <end position="816"/>
    </location>
</feature>
<accession>A0A8C1LFW6</accession>
<dbReference type="Pfam" id="PF14818">
    <property type="entry name" value="SOGA1-2-like_CC"/>
    <property type="match status" value="1"/>
</dbReference>
<feature type="compositionally biased region" description="Polar residues" evidence="3">
    <location>
        <begin position="325"/>
        <end position="377"/>
    </location>
</feature>
<feature type="region of interest" description="Disordered" evidence="3">
    <location>
        <begin position="974"/>
        <end position="1014"/>
    </location>
</feature>
<feature type="compositionally biased region" description="Basic and acidic residues" evidence="3">
    <location>
        <begin position="773"/>
        <end position="782"/>
    </location>
</feature>
<keyword evidence="1 2" id="KW-0175">Coiled coil</keyword>
<name>A0A8C1LFW6_CYPCA</name>
<evidence type="ECO:0000256" key="1">
    <source>
        <dbReference type="ARBA" id="ARBA00023054"/>
    </source>
</evidence>
<dbReference type="PANTHER" id="PTHR15705:SF1">
    <property type="entry name" value="RIKEN CDNA 9330159F19 GENE"/>
    <property type="match status" value="1"/>
</dbReference>
<feature type="compositionally biased region" description="Low complexity" evidence="3">
    <location>
        <begin position="988"/>
        <end position="1001"/>
    </location>
</feature>
<feature type="coiled-coil region" evidence="2">
    <location>
        <begin position="254"/>
        <end position="288"/>
    </location>
</feature>
<reference evidence="5" key="1">
    <citation type="submission" date="2025-08" db="UniProtKB">
        <authorList>
            <consortium name="Ensembl"/>
        </authorList>
    </citation>
    <scope>IDENTIFICATION</scope>
</reference>
<organism evidence="5 6">
    <name type="scientific">Cyprinus carpio</name>
    <name type="common">Common carp</name>
    <dbReference type="NCBI Taxonomy" id="7962"/>
    <lineage>
        <taxon>Eukaryota</taxon>
        <taxon>Metazoa</taxon>
        <taxon>Chordata</taxon>
        <taxon>Craniata</taxon>
        <taxon>Vertebrata</taxon>
        <taxon>Euteleostomi</taxon>
        <taxon>Actinopterygii</taxon>
        <taxon>Neopterygii</taxon>
        <taxon>Teleostei</taxon>
        <taxon>Ostariophysi</taxon>
        <taxon>Cypriniformes</taxon>
        <taxon>Cyprinidae</taxon>
        <taxon>Cyprininae</taxon>
        <taxon>Cyprinus</taxon>
    </lineage>
</organism>